<evidence type="ECO:0000256" key="2">
    <source>
        <dbReference type="ARBA" id="ARBA00023002"/>
    </source>
</evidence>
<dbReference type="Gene3D" id="3.40.309.10">
    <property type="entry name" value="Aldehyde Dehydrogenase, Chain A, domain 2"/>
    <property type="match status" value="1"/>
</dbReference>
<dbReference type="InterPro" id="IPR015590">
    <property type="entry name" value="Aldehyde_DH_dom"/>
</dbReference>
<dbReference type="FunFam" id="3.40.605.10:FF:000050">
    <property type="entry name" value="Aldehyde dehydrogenase, mitochondrial"/>
    <property type="match status" value="1"/>
</dbReference>
<feature type="domain" description="Aldehyde dehydrogenase" evidence="5">
    <location>
        <begin position="30"/>
        <end position="493"/>
    </location>
</feature>
<comment type="similarity">
    <text evidence="1 4">Belongs to the aldehyde dehydrogenase family.</text>
</comment>
<comment type="caution">
    <text evidence="6">The sequence shown here is derived from an EMBL/GenBank/DDBJ whole genome shotgun (WGS) entry which is preliminary data.</text>
</comment>
<dbReference type="InterPro" id="IPR016163">
    <property type="entry name" value="Ald_DH_C"/>
</dbReference>
<dbReference type="InterPro" id="IPR029510">
    <property type="entry name" value="Ald_DH_CS_GLU"/>
</dbReference>
<dbReference type="FunFam" id="3.40.309.10:FF:000012">
    <property type="entry name" value="Betaine aldehyde dehydrogenase"/>
    <property type="match status" value="1"/>
</dbReference>
<dbReference type="InterPro" id="IPR016161">
    <property type="entry name" value="Ald_DH/histidinol_DH"/>
</dbReference>
<dbReference type="SUPFAM" id="SSF53720">
    <property type="entry name" value="ALDH-like"/>
    <property type="match status" value="1"/>
</dbReference>
<dbReference type="Proteomes" id="UP000703269">
    <property type="component" value="Unassembled WGS sequence"/>
</dbReference>
<dbReference type="EMBL" id="BPQB01000022">
    <property type="protein sequence ID" value="GJE91571.1"/>
    <property type="molecule type" value="Genomic_DNA"/>
</dbReference>
<dbReference type="PROSITE" id="PS00687">
    <property type="entry name" value="ALDEHYDE_DEHYDR_GLU"/>
    <property type="match status" value="1"/>
</dbReference>
<feature type="active site" evidence="3">
    <location>
        <position position="269"/>
    </location>
</feature>
<keyword evidence="2 4" id="KW-0560">Oxidoreductase</keyword>
<dbReference type="Pfam" id="PF00171">
    <property type="entry name" value="Aldedh"/>
    <property type="match status" value="1"/>
</dbReference>
<keyword evidence="7" id="KW-1185">Reference proteome</keyword>
<dbReference type="Gene3D" id="3.40.605.10">
    <property type="entry name" value="Aldehyde Dehydrogenase, Chain A, domain 1"/>
    <property type="match status" value="1"/>
</dbReference>
<dbReference type="PROSITE" id="PS00070">
    <property type="entry name" value="ALDEHYDE_DEHYDR_CYS"/>
    <property type="match status" value="1"/>
</dbReference>
<gene>
    <name evidence="6" type="ORF">PsYK624_077210</name>
</gene>
<name>A0A9P3LDI8_9APHY</name>
<dbReference type="InterPro" id="IPR016160">
    <property type="entry name" value="Ald_DH_CS_CYS"/>
</dbReference>
<dbReference type="InterPro" id="IPR016162">
    <property type="entry name" value="Ald_DH_N"/>
</dbReference>
<reference evidence="6 7" key="1">
    <citation type="submission" date="2021-08" db="EMBL/GenBank/DDBJ databases">
        <title>Draft Genome Sequence of Phanerochaete sordida strain YK-624.</title>
        <authorList>
            <person name="Mori T."/>
            <person name="Dohra H."/>
            <person name="Suzuki T."/>
            <person name="Kawagishi H."/>
            <person name="Hirai H."/>
        </authorList>
    </citation>
    <scope>NUCLEOTIDE SEQUENCE [LARGE SCALE GENOMIC DNA]</scope>
    <source>
        <strain evidence="6 7">YK-624</strain>
    </source>
</reference>
<organism evidence="6 7">
    <name type="scientific">Phanerochaete sordida</name>
    <dbReference type="NCBI Taxonomy" id="48140"/>
    <lineage>
        <taxon>Eukaryota</taxon>
        <taxon>Fungi</taxon>
        <taxon>Dikarya</taxon>
        <taxon>Basidiomycota</taxon>
        <taxon>Agaricomycotina</taxon>
        <taxon>Agaricomycetes</taxon>
        <taxon>Polyporales</taxon>
        <taxon>Phanerochaetaceae</taxon>
        <taxon>Phanerochaete</taxon>
    </lineage>
</organism>
<dbReference type="OrthoDB" id="310895at2759"/>
<evidence type="ECO:0000259" key="5">
    <source>
        <dbReference type="Pfam" id="PF00171"/>
    </source>
</evidence>
<dbReference type="AlphaFoldDB" id="A0A9P3LDI8"/>
<evidence type="ECO:0000256" key="4">
    <source>
        <dbReference type="RuleBase" id="RU003345"/>
    </source>
</evidence>
<protein>
    <submittedName>
        <fullName evidence="6">Aldehyde dehydrogenase</fullName>
    </submittedName>
</protein>
<dbReference type="PANTHER" id="PTHR11699">
    <property type="entry name" value="ALDEHYDE DEHYDROGENASE-RELATED"/>
    <property type="match status" value="1"/>
</dbReference>
<accession>A0A9P3LDI8</accession>
<proteinExistence type="inferred from homology"/>
<evidence type="ECO:0000256" key="1">
    <source>
        <dbReference type="ARBA" id="ARBA00009986"/>
    </source>
</evidence>
<dbReference type="FunFam" id="3.40.605.10:FF:000026">
    <property type="entry name" value="Aldehyde dehydrogenase, putative"/>
    <property type="match status" value="1"/>
</dbReference>
<evidence type="ECO:0000256" key="3">
    <source>
        <dbReference type="PROSITE-ProRule" id="PRU10007"/>
    </source>
</evidence>
<sequence length="501" mass="53758">MPQTYTHHFDTPLFKKDVVINTGLFINNEFVDAADPTPIEVVDPTTGKVVTSVQGATKADVDRAVEAAQKAYSTVWGLKTPGTERARLLNKLADLWEAHMDELAAIEALDGGKQFLQAKTFDLTNGLNTLRYYAGFADKVFGKTIETDPTKFVYTLHEPIGVVGAIIPWNFPLMIMAWKLGPALATGNCVVLKPSEVTPLGALKVAELVRLAGFPPGVVSVLPGLGRSAGQALIEHGAVGKVSFTGSVATGRRILAASGAGNLKRVTLELGGKSPNIVFDDADVEQAIKWTAMGIFGHAGQMCSASSRIYVQEGVYDVFMQHMVAFAKSMTAGSGFDQDMTKIDPVASQAQYDRVLGYIQSGQKEGATVLTGGAPLGNTGFFLQPTLFGDVRADMQIVREEIFGPVGVVVKFKDEAEVVKLANSSEYGLVACVYTQDLARTTRLARELEAGSVYVNQMAIPDWRVPFGGYKLSGIGKDLGEYALEGFTNVKAVHVNIGQRL</sequence>
<dbReference type="GO" id="GO:0004030">
    <property type="term" value="F:aldehyde dehydrogenase [NAD(P)+] activity"/>
    <property type="evidence" value="ECO:0007669"/>
    <property type="project" value="UniProtKB-ARBA"/>
</dbReference>
<evidence type="ECO:0000313" key="6">
    <source>
        <dbReference type="EMBL" id="GJE91571.1"/>
    </source>
</evidence>
<evidence type="ECO:0000313" key="7">
    <source>
        <dbReference type="Proteomes" id="UP000703269"/>
    </source>
</evidence>